<organism evidence="2 3">
    <name type="scientific">Chryseobacterium gleum</name>
    <name type="common">Flavobacterium gleum</name>
    <dbReference type="NCBI Taxonomy" id="250"/>
    <lineage>
        <taxon>Bacteria</taxon>
        <taxon>Pseudomonadati</taxon>
        <taxon>Bacteroidota</taxon>
        <taxon>Flavobacteriia</taxon>
        <taxon>Flavobacteriales</taxon>
        <taxon>Weeksellaceae</taxon>
        <taxon>Chryseobacterium group</taxon>
        <taxon>Chryseobacterium</taxon>
    </lineage>
</organism>
<dbReference type="Proteomes" id="UP000279227">
    <property type="component" value="Chromosome"/>
</dbReference>
<gene>
    <name evidence="2" type="ORF">NCTC11432_03131</name>
</gene>
<protein>
    <recommendedName>
        <fullName evidence="4">Fasciclin domain</fullName>
    </recommendedName>
</protein>
<dbReference type="RefSeq" id="WP_002984027.1">
    <property type="nucleotide sequence ID" value="NZ_CP068486.1"/>
</dbReference>
<evidence type="ECO:0000313" key="2">
    <source>
        <dbReference type="EMBL" id="VEE09314.1"/>
    </source>
</evidence>
<keyword evidence="1" id="KW-0732">Signal</keyword>
<evidence type="ECO:0008006" key="4">
    <source>
        <dbReference type="Google" id="ProtNLM"/>
    </source>
</evidence>
<evidence type="ECO:0000313" key="3">
    <source>
        <dbReference type="Proteomes" id="UP000279227"/>
    </source>
</evidence>
<dbReference type="AlphaFoldDB" id="A0A448B4Z0"/>
<dbReference type="KEGG" id="cgle:NCTC11432_03131"/>
<dbReference type="OrthoDB" id="1110966at2"/>
<feature type="signal peptide" evidence="1">
    <location>
        <begin position="1"/>
        <end position="19"/>
    </location>
</feature>
<name>A0A448B4Z0_CHRGE</name>
<reference evidence="2 3" key="1">
    <citation type="submission" date="2018-12" db="EMBL/GenBank/DDBJ databases">
        <authorList>
            <consortium name="Pathogen Informatics"/>
        </authorList>
    </citation>
    <scope>NUCLEOTIDE SEQUENCE [LARGE SCALE GENOMIC DNA]</scope>
    <source>
        <strain evidence="2 3">NCTC11432</strain>
    </source>
</reference>
<sequence length="555" mass="62658">MKRKLLLLLAVATILASCNDEILPESQTAQEKITKSNLMGKLEDAKVLNGRTYFPTKEALQEAYDDLKDADDETIAAFVDNLGITSLRPVVTETNEETVYNKTKERLEALKNNARFMESPNATSRIENIDLMISDIDDLEEIIGDDAFSAILNSDGEIQVGTDIYKYTDAGIFIVNEEKYEVLTNYLAEQKIADNLLYTTDDEVRSNFVAQRAALMVYTLDDGVGYYPVTMPTIGGGGGGGGTSTNSPPVTDPNVQMANFINSLPNCSTYTTFLQSLFGDSDMCVDKYESKRRVKSKAYNYNYYLVYNLGVKVKHQYRGWTGFWRKENVDEIRLGVIAGTFYYDYSSYFNPAPSQNRITSIYNNNNRTIFDANTFWTPTYYPNVYTISGYSTQGYPTIFKDDFYIEDILPFNYTSSNPLLDQGLYAALQAGNKQLSHENLNKLFWNEAVKRLGNFWQSLGKPRPENNITFSYNAAPLGKLMVAKTFYDHKYGTDDVHKTFDWGFQIGFTMDSNGHVSPSAAPSALKKPQEFKTLMYGIVKRNGQWHGSKISTANY</sequence>
<evidence type="ECO:0000256" key="1">
    <source>
        <dbReference type="SAM" id="SignalP"/>
    </source>
</evidence>
<feature type="chain" id="PRO_5019480806" description="Fasciclin domain" evidence="1">
    <location>
        <begin position="20"/>
        <end position="555"/>
    </location>
</feature>
<dbReference type="PROSITE" id="PS51257">
    <property type="entry name" value="PROKAR_LIPOPROTEIN"/>
    <property type="match status" value="1"/>
</dbReference>
<proteinExistence type="predicted"/>
<dbReference type="EMBL" id="LR134289">
    <property type="protein sequence ID" value="VEE09314.1"/>
    <property type="molecule type" value="Genomic_DNA"/>
</dbReference>
<dbReference type="GeneID" id="93019802"/>
<accession>A0A448B4Z0</accession>